<dbReference type="Gene3D" id="3.40.50.1100">
    <property type="match status" value="2"/>
</dbReference>
<dbReference type="InterPro" id="IPR000644">
    <property type="entry name" value="CBS_dom"/>
</dbReference>
<reference evidence="6 7" key="1">
    <citation type="submission" date="2020-01" db="EMBL/GenBank/DDBJ databases">
        <title>Genomes assembled from Gulf of Kutch pelagic sediment metagenomes.</title>
        <authorList>
            <person name="Chandrashekar M."/>
            <person name="Mahajan M.S."/>
            <person name="Dave K.J."/>
            <person name="Vatsa P."/>
            <person name="Nathani N.M."/>
        </authorList>
    </citation>
    <scope>NUCLEOTIDE SEQUENCE [LARGE SCALE GENOMIC DNA]</scope>
    <source>
        <strain evidence="6">KS3-K002</strain>
    </source>
</reference>
<comment type="similarity">
    <text evidence="2">Belongs to the cysteine synthase/cystathionine beta-synthase family.</text>
</comment>
<protein>
    <submittedName>
        <fullName evidence="6">Pyridoxal-phosphate dependent enzyme</fullName>
    </submittedName>
</protein>
<proteinExistence type="inferred from homology"/>
<evidence type="ECO:0000259" key="5">
    <source>
        <dbReference type="PROSITE" id="PS51371"/>
    </source>
</evidence>
<dbReference type="PANTHER" id="PTHR10314">
    <property type="entry name" value="CYSTATHIONINE BETA-SYNTHASE"/>
    <property type="match status" value="1"/>
</dbReference>
<evidence type="ECO:0000256" key="1">
    <source>
        <dbReference type="ARBA" id="ARBA00001933"/>
    </source>
</evidence>
<evidence type="ECO:0000256" key="2">
    <source>
        <dbReference type="ARBA" id="ARBA00007103"/>
    </source>
</evidence>
<dbReference type="SUPFAM" id="SSF54631">
    <property type="entry name" value="CBS-domain pair"/>
    <property type="match status" value="1"/>
</dbReference>
<comment type="caution">
    <text evidence="6">The sequence shown here is derived from an EMBL/GenBank/DDBJ whole genome shotgun (WGS) entry which is preliminary data.</text>
</comment>
<sequence>MSAHAQPPHKRPYDSVLDVIGWTPLIRLTRVVDGAVTPVYGKAEFMNPGGSVKDRIGIAMIEAAERAGTLKPGGVIVEGTAGNTGIGLAIAACVKGYRCIFTMPDKFSQEKIRLMRAFGAEVITTPSAVPPDHPDNYLNVARRLVDETPNAVMADQFYNDANPEAHYETTGPEIWDQTGGRITHFVGAAGTGGTVTGVARYLKQQNPNVKVITADPRGSIYADYWRTGKIGDYAPYKVEGAGNDKIPTTLDFDVVDEFHSVDDRDSFRMARRLTREEGLFVGSTSGLILHVAVQLARELDDPNALIVGLLCDTGERYLSKLYNDEWMRENQLLVDQSPTIESLLSKKQRDLPGLIAVAPDTSIRQALQLIEDNNVSQLPVLHERECVGSVSESGLMARLLREPDMIDAPVDQVMESPLPVVEDGADFDRITHELTGGHPAVVVRTHGEPAAIITRFDVVHYLIGLDG</sequence>
<dbReference type="GO" id="GO:0006535">
    <property type="term" value="P:cysteine biosynthetic process from serine"/>
    <property type="evidence" value="ECO:0007669"/>
    <property type="project" value="InterPro"/>
</dbReference>
<gene>
    <name evidence="6" type="ORF">GWO12_10445</name>
</gene>
<accession>A0AAE4Z9G8</accession>
<evidence type="ECO:0000256" key="4">
    <source>
        <dbReference type="PROSITE-ProRule" id="PRU00703"/>
    </source>
</evidence>
<evidence type="ECO:0000313" key="6">
    <source>
        <dbReference type="EMBL" id="NIR75508.1"/>
    </source>
</evidence>
<dbReference type="FunFam" id="3.40.50.1100:FF:000118">
    <property type="entry name" value="Related to CYS4-cystathionine beta-synthase"/>
    <property type="match status" value="1"/>
</dbReference>
<dbReference type="EMBL" id="JAACAK010000083">
    <property type="protein sequence ID" value="NIR75508.1"/>
    <property type="molecule type" value="Genomic_DNA"/>
</dbReference>
<evidence type="ECO:0000256" key="3">
    <source>
        <dbReference type="ARBA" id="ARBA00022898"/>
    </source>
</evidence>
<keyword evidence="4" id="KW-0129">CBS domain</keyword>
<dbReference type="InterPro" id="IPR046342">
    <property type="entry name" value="CBS_dom_sf"/>
</dbReference>
<evidence type="ECO:0000313" key="7">
    <source>
        <dbReference type="Proteomes" id="UP000702544"/>
    </source>
</evidence>
<comment type="cofactor">
    <cofactor evidence="1">
        <name>pyridoxal 5'-phosphate</name>
        <dbReference type="ChEBI" id="CHEBI:597326"/>
    </cofactor>
</comment>
<dbReference type="Pfam" id="PF00291">
    <property type="entry name" value="PALP"/>
    <property type="match status" value="1"/>
</dbReference>
<dbReference type="SUPFAM" id="SSF53686">
    <property type="entry name" value="Tryptophan synthase beta subunit-like PLP-dependent enzymes"/>
    <property type="match status" value="1"/>
</dbReference>
<name>A0AAE4Z9G8_9BACT</name>
<dbReference type="Pfam" id="PF00571">
    <property type="entry name" value="CBS"/>
    <property type="match status" value="1"/>
</dbReference>
<dbReference type="Gene3D" id="3.10.580.10">
    <property type="entry name" value="CBS-domain"/>
    <property type="match status" value="1"/>
</dbReference>
<dbReference type="InterPro" id="IPR001216">
    <property type="entry name" value="P-phosphate_BS"/>
</dbReference>
<dbReference type="GO" id="GO:0016765">
    <property type="term" value="F:transferase activity, transferring alkyl or aryl (other than methyl) groups"/>
    <property type="evidence" value="ECO:0007669"/>
    <property type="project" value="UniProtKB-ARBA"/>
</dbReference>
<dbReference type="InterPro" id="IPR050214">
    <property type="entry name" value="Cys_Synth/Cystath_Beta-Synth"/>
</dbReference>
<dbReference type="AlphaFoldDB" id="A0AAE4Z9G8"/>
<dbReference type="InterPro" id="IPR001926">
    <property type="entry name" value="TrpB-like_PALP"/>
</dbReference>
<organism evidence="6 7">
    <name type="scientific">Candidatus Kutchimonas denitrificans</name>
    <dbReference type="NCBI Taxonomy" id="3056748"/>
    <lineage>
        <taxon>Bacteria</taxon>
        <taxon>Pseudomonadati</taxon>
        <taxon>Gemmatimonadota</taxon>
        <taxon>Gemmatimonadia</taxon>
        <taxon>Candidatus Palauibacterales</taxon>
        <taxon>Candidatus Palauibacteraceae</taxon>
        <taxon>Candidatus Kutchimonas</taxon>
    </lineage>
</organism>
<dbReference type="PROSITE" id="PS51371">
    <property type="entry name" value="CBS"/>
    <property type="match status" value="1"/>
</dbReference>
<dbReference type="PROSITE" id="PS00901">
    <property type="entry name" value="CYS_SYNTHASE"/>
    <property type="match status" value="1"/>
</dbReference>
<feature type="domain" description="CBS" evidence="5">
    <location>
        <begin position="350"/>
        <end position="405"/>
    </location>
</feature>
<dbReference type="CDD" id="cd01561">
    <property type="entry name" value="CBS_like"/>
    <property type="match status" value="1"/>
</dbReference>
<dbReference type="FunFam" id="3.40.50.1100:FF:000003">
    <property type="entry name" value="Cystathionine beta-synthase"/>
    <property type="match status" value="1"/>
</dbReference>
<dbReference type="InterPro" id="IPR036052">
    <property type="entry name" value="TrpB-like_PALP_sf"/>
</dbReference>
<dbReference type="Proteomes" id="UP000702544">
    <property type="component" value="Unassembled WGS sequence"/>
</dbReference>
<keyword evidence="3" id="KW-0663">Pyridoxal phosphate</keyword>